<dbReference type="AlphaFoldDB" id="A0A1Q9EZ52"/>
<evidence type="ECO:0000313" key="2">
    <source>
        <dbReference type="EMBL" id="OLQ12643.1"/>
    </source>
</evidence>
<feature type="region of interest" description="Disordered" evidence="1">
    <location>
        <begin position="153"/>
        <end position="329"/>
    </location>
</feature>
<feature type="compositionally biased region" description="Basic and acidic residues" evidence="1">
    <location>
        <begin position="201"/>
        <end position="210"/>
    </location>
</feature>
<dbReference type="Proteomes" id="UP000186817">
    <property type="component" value="Unassembled WGS sequence"/>
</dbReference>
<sequence>MGRDGACRRIKPWRDVTKATRVNLSSRVNEKPRDAVTMYNRPRKAGEARYSRSPWPLELCKAGNGGVETPDRNPKRFAAPKHARTAVLGTWLRSSAFTQSSAAKSSRAQLSATFGAESRLKDVVEQPGNEVMLADSDVALEVPAQTVVQGRLQRGERAAVKESKADHRDAKAENRKCRGGLHVLPPGSRANIETLPTGSGEHNHVGDAGRTEMTTETTQTTTTAARRVTESFDDDDGGDDDGEGSDDGGDDDDNDRRRRGGDDARTTSGDWGARDEDDGRQSASARLADATRHSSLEQMSERRTRAQKGTDVFGGDTATTTRRGDDDHVAAKRPKFQTWVRIRYFRALSILGPMARGAYPAADEQQLTSYFRAADEQLAERASEQLPSPASLDPRQASQLCRLPLVESSPPSVKDVFLTRSGAHSTRGVAIGLDPQLPSPASIPGSSTARQRASKQLRSPFTPTDLRAYARVAPQQLQSAAPPRRIDRPSKYPMSQNQACSYQSGS</sequence>
<comment type="caution">
    <text evidence="2">The sequence shown here is derived from an EMBL/GenBank/DDBJ whole genome shotgun (WGS) entry which is preliminary data.</text>
</comment>
<evidence type="ECO:0000313" key="3">
    <source>
        <dbReference type="Proteomes" id="UP000186817"/>
    </source>
</evidence>
<accession>A0A1Q9EZ52</accession>
<name>A0A1Q9EZ52_SYMMI</name>
<keyword evidence="3" id="KW-1185">Reference proteome</keyword>
<feature type="region of interest" description="Disordered" evidence="1">
    <location>
        <begin position="429"/>
        <end position="506"/>
    </location>
</feature>
<feature type="compositionally biased region" description="Acidic residues" evidence="1">
    <location>
        <begin position="231"/>
        <end position="253"/>
    </location>
</feature>
<dbReference type="EMBL" id="LSRX01000040">
    <property type="protein sequence ID" value="OLQ12643.1"/>
    <property type="molecule type" value="Genomic_DNA"/>
</dbReference>
<proteinExistence type="predicted"/>
<feature type="compositionally biased region" description="Polar residues" evidence="1">
    <location>
        <begin position="493"/>
        <end position="506"/>
    </location>
</feature>
<gene>
    <name evidence="2" type="ORF">AK812_SmicGene3408</name>
</gene>
<feature type="compositionally biased region" description="Polar residues" evidence="1">
    <location>
        <begin position="444"/>
        <end position="462"/>
    </location>
</feature>
<feature type="region of interest" description="Disordered" evidence="1">
    <location>
        <begin position="25"/>
        <end position="50"/>
    </location>
</feature>
<feature type="compositionally biased region" description="Basic and acidic residues" evidence="1">
    <location>
        <begin position="153"/>
        <end position="176"/>
    </location>
</feature>
<reference evidence="2 3" key="1">
    <citation type="submission" date="2016-02" db="EMBL/GenBank/DDBJ databases">
        <title>Genome analysis of coral dinoflagellate symbionts highlights evolutionary adaptations to a symbiotic lifestyle.</title>
        <authorList>
            <person name="Aranda M."/>
            <person name="Li Y."/>
            <person name="Liew Y.J."/>
            <person name="Baumgarten S."/>
            <person name="Simakov O."/>
            <person name="Wilson M."/>
            <person name="Piel J."/>
            <person name="Ashoor H."/>
            <person name="Bougouffa S."/>
            <person name="Bajic V.B."/>
            <person name="Ryu T."/>
            <person name="Ravasi T."/>
            <person name="Bayer T."/>
            <person name="Micklem G."/>
            <person name="Kim H."/>
            <person name="Bhak J."/>
            <person name="Lajeunesse T.C."/>
            <person name="Voolstra C.R."/>
        </authorList>
    </citation>
    <scope>NUCLEOTIDE SEQUENCE [LARGE SCALE GENOMIC DNA]</scope>
    <source>
        <strain evidence="2 3">CCMP2467</strain>
    </source>
</reference>
<feature type="compositionally biased region" description="Basic and acidic residues" evidence="1">
    <location>
        <begin position="289"/>
        <end position="304"/>
    </location>
</feature>
<organism evidence="2 3">
    <name type="scientific">Symbiodinium microadriaticum</name>
    <name type="common">Dinoflagellate</name>
    <name type="synonym">Zooxanthella microadriatica</name>
    <dbReference type="NCBI Taxonomy" id="2951"/>
    <lineage>
        <taxon>Eukaryota</taxon>
        <taxon>Sar</taxon>
        <taxon>Alveolata</taxon>
        <taxon>Dinophyceae</taxon>
        <taxon>Suessiales</taxon>
        <taxon>Symbiodiniaceae</taxon>
        <taxon>Symbiodinium</taxon>
    </lineage>
</organism>
<evidence type="ECO:0000256" key="1">
    <source>
        <dbReference type="SAM" id="MobiDB-lite"/>
    </source>
</evidence>
<protein>
    <submittedName>
        <fullName evidence="2">Uncharacterized protein</fullName>
    </submittedName>
</protein>
<feature type="compositionally biased region" description="Low complexity" evidence="1">
    <location>
        <begin position="211"/>
        <end position="226"/>
    </location>
</feature>
<feature type="compositionally biased region" description="Basic and acidic residues" evidence="1">
    <location>
        <begin position="254"/>
        <end position="265"/>
    </location>
</feature>